<evidence type="ECO:0000313" key="2">
    <source>
        <dbReference type="Proteomes" id="UP000001812"/>
    </source>
</evidence>
<dbReference type="EMBL" id="CM000832">
    <property type="protein sequence ID" value="EET06037.1"/>
    <property type="molecule type" value="Genomic_DNA"/>
</dbReference>
<proteinExistence type="predicted"/>
<accession>A0A0E1W908</accession>
<dbReference type="AlphaFoldDB" id="A0A0E1W908"/>
<evidence type="ECO:0000313" key="1">
    <source>
        <dbReference type="EMBL" id="EET06037.1"/>
    </source>
</evidence>
<reference evidence="2" key="1">
    <citation type="submission" date="2007-08" db="EMBL/GenBank/DDBJ databases">
        <title>Annotation of Burkholderia pseudomallei 1710a.</title>
        <authorList>
            <person name="Harkins D.M."/>
            <person name="DeShazer D."/>
            <person name="Woods D.E."/>
            <person name="Brinkac L.M."/>
            <person name="Brown K.A."/>
            <person name="Hung G.C."/>
            <person name="Tuanyok A."/>
            <person name="Zhang B."/>
            <person name="Nierman W.C."/>
        </authorList>
    </citation>
    <scope>NUCLEOTIDE SEQUENCE [LARGE SCALE GENOMIC DNA]</scope>
    <source>
        <strain evidence="2">1710a</strain>
    </source>
</reference>
<organism evidence="1 2">
    <name type="scientific">Burkholderia pseudomallei 1710a</name>
    <dbReference type="NCBI Taxonomy" id="320371"/>
    <lineage>
        <taxon>Bacteria</taxon>
        <taxon>Pseudomonadati</taxon>
        <taxon>Pseudomonadota</taxon>
        <taxon>Betaproteobacteria</taxon>
        <taxon>Burkholderiales</taxon>
        <taxon>Burkholderiaceae</taxon>
        <taxon>Burkholderia</taxon>
        <taxon>pseudomallei group</taxon>
    </lineage>
</organism>
<gene>
    <name evidence="1" type="ORF">BURPS1710A_0907</name>
</gene>
<protein>
    <submittedName>
        <fullName evidence="1">Carboxymuconolactone decarboxylase family protein</fullName>
    </submittedName>
</protein>
<dbReference type="Proteomes" id="UP000001812">
    <property type="component" value="Chromosome I"/>
</dbReference>
<sequence length="73" mass="8380">MRIAADQIAADRLSYARSRVRSVSGACVWVSRGMARPHVKDRTESACRRGRFDPGQRRCRFDAPMRLRAERDS</sequence>
<name>A0A0E1W908_BURPE</name>
<reference evidence="1 2" key="2">
    <citation type="submission" date="2009-05" db="EMBL/GenBank/DDBJ databases">
        <authorList>
            <person name="Harkins D.M."/>
            <person name="DeShazer D."/>
            <person name="Woods D.E."/>
            <person name="Brinkac L.M."/>
            <person name="Brown K.A."/>
            <person name="Hung G.C."/>
            <person name="Tuanyok A."/>
            <person name="Zhang B."/>
            <person name="Nierman W.C."/>
        </authorList>
    </citation>
    <scope>NUCLEOTIDE SEQUENCE [LARGE SCALE GENOMIC DNA]</scope>
    <source>
        <strain evidence="1 2">1710a</strain>
    </source>
</reference>
<dbReference type="RefSeq" id="WP_004526086.1">
    <property type="nucleotide sequence ID" value="NZ_CM000832.1"/>
</dbReference>
<dbReference type="HOGENOM" id="CLU_2697516_0_0_4"/>